<gene>
    <name evidence="10" type="ORF">LOT_0117</name>
</gene>
<protein>
    <submittedName>
        <fullName evidence="10">LPXTG-motif cell wall anchor domain-containing protein</fullName>
    </submittedName>
</protein>
<dbReference type="InterPro" id="IPR009459">
    <property type="entry name" value="MucBP_dom"/>
</dbReference>
<keyword evidence="2" id="KW-0964">Secreted</keyword>
<dbReference type="RefSeq" id="WP_020280043.1">
    <property type="nucleotide sequence ID" value="NZ_AZED01000014.1"/>
</dbReference>
<feature type="compositionally biased region" description="Basic and acidic residues" evidence="6">
    <location>
        <begin position="268"/>
        <end position="285"/>
    </location>
</feature>
<dbReference type="NCBIfam" id="TIGR01167">
    <property type="entry name" value="LPXTG_anchor"/>
    <property type="match status" value="1"/>
</dbReference>
<accession>S4NAC9</accession>
<keyword evidence="5" id="KW-0572">Peptidoglycan-anchor</keyword>
<comment type="caution">
    <text evidence="10">The sequence shown here is derived from an EMBL/GenBank/DDBJ whole genome shotgun (WGS) entry which is preliminary data.</text>
</comment>
<reference evidence="11" key="1">
    <citation type="journal article" date="2013" name="Genome Announc.">
        <title>Draft Genome Sequence of D-Branched-Chain Amino Acid Producer Lactobacillus otakiensis JCM 15040T, Isolated from a Traditional Japanese Pickle.</title>
        <authorList>
            <person name="Doi K."/>
            <person name="Mori K."/>
            <person name="Mutaguchi Y."/>
            <person name="Tashiro K."/>
            <person name="Fujino Y."/>
            <person name="Ohmori T."/>
            <person name="Kuhara S."/>
            <person name="Ohshima T."/>
        </authorList>
    </citation>
    <scope>NUCLEOTIDE SEQUENCE [LARGE SCALE GENOMIC DNA]</scope>
    <source>
        <strain evidence="11">JCM 15040</strain>
    </source>
</reference>
<evidence type="ECO:0000256" key="1">
    <source>
        <dbReference type="ARBA" id="ARBA00022512"/>
    </source>
</evidence>
<feature type="compositionally biased region" description="Basic and acidic residues" evidence="6">
    <location>
        <begin position="348"/>
        <end position="371"/>
    </location>
</feature>
<dbReference type="Gene3D" id="3.10.20.320">
    <property type="entry name" value="Putative peptidoglycan bound protein (lpxtg motif)"/>
    <property type="match status" value="1"/>
</dbReference>
<dbReference type="InterPro" id="IPR019931">
    <property type="entry name" value="LPXTG_anchor"/>
</dbReference>
<evidence type="ECO:0000256" key="5">
    <source>
        <dbReference type="ARBA" id="ARBA00023088"/>
    </source>
</evidence>
<feature type="compositionally biased region" description="Basic and acidic residues" evidence="6">
    <location>
        <begin position="312"/>
        <end position="326"/>
    </location>
</feature>
<keyword evidence="3 7" id="KW-0732">Signal</keyword>
<evidence type="ECO:0000256" key="3">
    <source>
        <dbReference type="ARBA" id="ARBA00022729"/>
    </source>
</evidence>
<feature type="compositionally biased region" description="Basic and acidic residues" evidence="6">
    <location>
        <begin position="401"/>
        <end position="440"/>
    </location>
</feature>
<keyword evidence="1" id="KW-0134">Cell wall</keyword>
<evidence type="ECO:0000313" key="10">
    <source>
        <dbReference type="EMBL" id="GAD15579.1"/>
    </source>
</evidence>
<feature type="region of interest" description="Disordered" evidence="6">
    <location>
        <begin position="200"/>
        <end position="459"/>
    </location>
</feature>
<feature type="domain" description="MucBP" evidence="9">
    <location>
        <begin position="112"/>
        <end position="175"/>
    </location>
</feature>
<proteinExistence type="predicted"/>
<dbReference type="Proteomes" id="UP000016361">
    <property type="component" value="Unassembled WGS sequence"/>
</dbReference>
<evidence type="ECO:0000259" key="9">
    <source>
        <dbReference type="Pfam" id="PF06458"/>
    </source>
</evidence>
<dbReference type="STRING" id="1423780.FD05_GL001511"/>
<dbReference type="GeneID" id="301048742"/>
<evidence type="ECO:0000256" key="6">
    <source>
        <dbReference type="SAM" id="MobiDB-lite"/>
    </source>
</evidence>
<feature type="compositionally biased region" description="Polar residues" evidence="6">
    <location>
        <begin position="251"/>
        <end position="267"/>
    </location>
</feature>
<keyword evidence="11" id="KW-1185">Reference proteome</keyword>
<evidence type="ECO:0000259" key="8">
    <source>
        <dbReference type="Pfam" id="PF00746"/>
    </source>
</evidence>
<sequence>MKKAILLSISLGVLGFASPLVHEQVVSAETVSNGSVVPNDRQIKVTKEFYARTINGNEQHLKSVNVTLELTEDGKLHVPVEPGFTTKQSVISPSNGTKKKIDIRYDGVPAVVTVHYNDENGNKIVEDHAFKKGTVNGNYVISGGYSVFPGYEIVNSDLLNGKILSDNFDVNLIYRNLDPIKSQVISSSVAGADNELPVQDEKVFPSSKTENNLITTGEVKPEHTSDATPSDPGSEDLIEKHNTNPKKDTVDNASKATANVDNTVGQETNDRELSGKNVPDSKTDIAGDSSTANGDSTPADTKKNLLQQLPSAKDESQSMHDKHEATNDVSKNVSADRDTVIETPIPTKDGKETGHSEAPKLVDNNNHEAPEAQKTAPEKVTNAPAKTTNKPSSNNGAVKTPEPDKKAKTKTSEETKTKAKDNTDLKESDHSLEKKDEAQETAKASQTAESYQLHGIDSQGNSLFNKTVRLTPNEATNFRTKNIEFYGYELQSTDLNTHAKVLTLHYTAKKVTFNIVNVDQDGKTLSKDTIQLDFGQTKTYTAKFIPGYQAELASKELNADNLMPEEVRFTYTKLADSSKQLAQEKHSVAAKQTDSKHKHGHGDKGDTADSHQLHDKDEVVHTDGATQEKLPQTGEHNSYFTILTGVALLIGLVGKKLFKRLN</sequence>
<dbReference type="eggNOG" id="ENOG5030VTD">
    <property type="taxonomic scope" value="Bacteria"/>
</dbReference>
<feature type="region of interest" description="Disordered" evidence="6">
    <location>
        <begin position="582"/>
        <end position="612"/>
    </location>
</feature>
<organism evidence="10 11">
    <name type="scientific">Lentilactobacillus otakiensis DSM 19908 = JCM 15040</name>
    <dbReference type="NCBI Taxonomy" id="1423780"/>
    <lineage>
        <taxon>Bacteria</taxon>
        <taxon>Bacillati</taxon>
        <taxon>Bacillota</taxon>
        <taxon>Bacilli</taxon>
        <taxon>Lactobacillales</taxon>
        <taxon>Lactobacillaceae</taxon>
        <taxon>Lentilactobacillus</taxon>
    </lineage>
</organism>
<feature type="compositionally biased region" description="Polar residues" evidence="6">
    <location>
        <begin position="288"/>
        <end position="310"/>
    </location>
</feature>
<feature type="compositionally biased region" description="Polar residues" evidence="6">
    <location>
        <begin position="384"/>
        <end position="397"/>
    </location>
</feature>
<feature type="domain" description="Gram-positive cocci surface proteins LPxTG" evidence="8">
    <location>
        <begin position="627"/>
        <end position="654"/>
    </location>
</feature>
<feature type="signal peptide" evidence="7">
    <location>
        <begin position="1"/>
        <end position="23"/>
    </location>
</feature>
<name>S4NAC9_9LACO</name>
<feature type="compositionally biased region" description="Basic and acidic residues" evidence="6">
    <location>
        <begin position="237"/>
        <end position="250"/>
    </location>
</feature>
<dbReference type="AlphaFoldDB" id="S4NAC9"/>
<evidence type="ECO:0000313" key="11">
    <source>
        <dbReference type="Proteomes" id="UP000016361"/>
    </source>
</evidence>
<feature type="compositionally biased region" description="Basic and acidic residues" evidence="6">
    <location>
        <begin position="602"/>
        <end position="612"/>
    </location>
</feature>
<evidence type="ECO:0000256" key="2">
    <source>
        <dbReference type="ARBA" id="ARBA00022525"/>
    </source>
</evidence>
<feature type="domain" description="MucBP" evidence="9">
    <location>
        <begin position="518"/>
        <end position="571"/>
    </location>
</feature>
<keyword evidence="4" id="KW-0677">Repeat</keyword>
<dbReference type="EMBL" id="BASH01000001">
    <property type="protein sequence ID" value="GAD15579.1"/>
    <property type="molecule type" value="Genomic_DNA"/>
</dbReference>
<evidence type="ECO:0000256" key="4">
    <source>
        <dbReference type="ARBA" id="ARBA00022737"/>
    </source>
</evidence>
<dbReference type="Pfam" id="PF06458">
    <property type="entry name" value="MucBP"/>
    <property type="match status" value="2"/>
</dbReference>
<dbReference type="Pfam" id="PF00746">
    <property type="entry name" value="Gram_pos_anchor"/>
    <property type="match status" value="1"/>
</dbReference>
<feature type="chain" id="PRO_5038783438" evidence="7">
    <location>
        <begin position="24"/>
        <end position="662"/>
    </location>
</feature>
<feature type="compositionally biased region" description="Polar residues" evidence="6">
    <location>
        <begin position="206"/>
        <end position="215"/>
    </location>
</feature>
<evidence type="ECO:0000256" key="7">
    <source>
        <dbReference type="SAM" id="SignalP"/>
    </source>
</evidence>